<proteinExistence type="predicted"/>
<accession>I4B6M6</accession>
<dbReference type="KEGG" id="tpx:Turpa_2288"/>
<dbReference type="Proteomes" id="UP000006048">
    <property type="component" value="Chromosome"/>
</dbReference>
<dbReference type="EMBL" id="CP002959">
    <property type="protein sequence ID" value="AFM12933.1"/>
    <property type="molecule type" value="Genomic_DNA"/>
</dbReference>
<name>I4B6M6_TURPD</name>
<keyword evidence="2" id="KW-1185">Reference proteome</keyword>
<dbReference type="HOGENOM" id="CLU_1342768_0_0_12"/>
<evidence type="ECO:0000313" key="1">
    <source>
        <dbReference type="EMBL" id="AFM12933.1"/>
    </source>
</evidence>
<sequence>MIAVTVGIYLTHDSEEAVKRPTPRSFESYRAEFRKADGSLPSDAELLNQLVAKGIPFTGDAQCEAKAGGCAQTPPAQRSGAQISFGPSQFSAEEQNAVKEKFSAIMANNEKTVFAAYPGLHLESAEVTAGSKLRLHFNRDFLFLAADEGALTEFSEGFAELANSGIKGTEIFVEGRRLGEHLRQLDAERDKAALKAQPPSGSTR</sequence>
<protein>
    <submittedName>
        <fullName evidence="1">Uncharacterized protein</fullName>
    </submittedName>
</protein>
<organism evidence="1 2">
    <name type="scientific">Turneriella parva (strain ATCC BAA-1111 / DSM 21527 / NCTC 11395 / H)</name>
    <name type="common">Leptospira parva</name>
    <dbReference type="NCBI Taxonomy" id="869212"/>
    <lineage>
        <taxon>Bacteria</taxon>
        <taxon>Pseudomonadati</taxon>
        <taxon>Spirochaetota</taxon>
        <taxon>Spirochaetia</taxon>
        <taxon>Leptospirales</taxon>
        <taxon>Leptospiraceae</taxon>
        <taxon>Turneriella</taxon>
    </lineage>
</organism>
<dbReference type="STRING" id="869212.Turpa_2288"/>
<dbReference type="RefSeq" id="WP_014803439.1">
    <property type="nucleotide sequence ID" value="NC_018020.1"/>
</dbReference>
<dbReference type="AlphaFoldDB" id="I4B6M6"/>
<gene>
    <name evidence="1" type="ordered locus">Turpa_2288</name>
</gene>
<evidence type="ECO:0000313" key="2">
    <source>
        <dbReference type="Proteomes" id="UP000006048"/>
    </source>
</evidence>
<reference evidence="1 2" key="1">
    <citation type="submission" date="2012-06" db="EMBL/GenBank/DDBJ databases">
        <title>The complete chromosome of genome of Turneriella parva DSM 21527.</title>
        <authorList>
            <consortium name="US DOE Joint Genome Institute (JGI-PGF)"/>
            <person name="Lucas S."/>
            <person name="Han J."/>
            <person name="Lapidus A."/>
            <person name="Bruce D."/>
            <person name="Goodwin L."/>
            <person name="Pitluck S."/>
            <person name="Peters L."/>
            <person name="Kyrpides N."/>
            <person name="Mavromatis K."/>
            <person name="Ivanova N."/>
            <person name="Mikhailova N."/>
            <person name="Chertkov O."/>
            <person name="Detter J.C."/>
            <person name="Tapia R."/>
            <person name="Han C."/>
            <person name="Land M."/>
            <person name="Hauser L."/>
            <person name="Markowitz V."/>
            <person name="Cheng J.-F."/>
            <person name="Hugenholtz P."/>
            <person name="Woyke T."/>
            <person name="Wu D."/>
            <person name="Gronow S."/>
            <person name="Wellnitz S."/>
            <person name="Brambilla E."/>
            <person name="Klenk H.-P."/>
            <person name="Eisen J.A."/>
        </authorList>
    </citation>
    <scope>NUCLEOTIDE SEQUENCE [LARGE SCALE GENOMIC DNA]</scope>
    <source>
        <strain evidence="2">ATCC BAA-1111 / DSM 21527 / NCTC 11395 / H</strain>
    </source>
</reference>